<protein>
    <submittedName>
        <fullName evidence="10">Phospholipase A2</fullName>
    </submittedName>
</protein>
<feature type="binding site" evidence="5">
    <location>
        <position position="64"/>
    </location>
    <ligand>
        <name>Ca(2+)</name>
        <dbReference type="ChEBI" id="CHEBI:29108"/>
    </ligand>
</feature>
<organism evidence="10">
    <name type="scientific">Atheris nitschei</name>
    <name type="common">Great lakes bush viper</name>
    <dbReference type="NCBI Taxonomy" id="110224"/>
    <lineage>
        <taxon>Eukaryota</taxon>
        <taxon>Metazoa</taxon>
        <taxon>Chordata</taxon>
        <taxon>Craniata</taxon>
        <taxon>Vertebrata</taxon>
        <taxon>Euteleostomi</taxon>
        <taxon>Lepidosauria</taxon>
        <taxon>Squamata</taxon>
        <taxon>Bifurcata</taxon>
        <taxon>Unidentata</taxon>
        <taxon>Episquamata</taxon>
        <taxon>Toxicofera</taxon>
        <taxon>Serpentes</taxon>
        <taxon>Colubroidea</taxon>
        <taxon>Viperidae</taxon>
        <taxon>Viperinae</taxon>
        <taxon>Atheris</taxon>
    </lineage>
</organism>
<feature type="disulfide bond" evidence="6">
    <location>
        <begin position="74"/>
        <end position="98"/>
    </location>
</feature>
<dbReference type="InterPro" id="IPR036444">
    <property type="entry name" value="PLipase_A2_dom_sf"/>
</dbReference>
<comment type="cofactor">
    <cofactor evidence="5">
        <name>Ca(2+)</name>
        <dbReference type="ChEBI" id="CHEBI:29108"/>
    </cofactor>
    <text evidence="5">Binds 1 Ca(2+) ion per subunit.</text>
</comment>
<feature type="binding site" evidence="5">
    <location>
        <position position="43"/>
    </location>
    <ligand>
        <name>Ca(2+)</name>
        <dbReference type="ChEBI" id="CHEBI:29108"/>
    </ligand>
</feature>
<evidence type="ECO:0000256" key="3">
    <source>
        <dbReference type="ARBA" id="ARBA00023157"/>
    </source>
</evidence>
<feature type="active site" evidence="4">
    <location>
        <position position="106"/>
    </location>
</feature>
<dbReference type="PANTHER" id="PTHR11716">
    <property type="entry name" value="PHOSPHOLIPASE A2 FAMILY MEMBER"/>
    <property type="match status" value="1"/>
</dbReference>
<dbReference type="InterPro" id="IPR001211">
    <property type="entry name" value="PLA2"/>
</dbReference>
<feature type="active site" evidence="4">
    <location>
        <position position="63"/>
    </location>
</feature>
<reference evidence="10" key="1">
    <citation type="submission" date="2014-11" db="EMBL/GenBank/DDBJ databases">
        <authorList>
            <person name="Wang H."/>
        </authorList>
    </citation>
    <scope>NUCLEOTIDE SEQUENCE</scope>
    <source>
        <tissue evidence="10">Venom gland</tissue>
    </source>
</reference>
<dbReference type="PRINTS" id="PR00389">
    <property type="entry name" value="PHPHLIPASEA2"/>
</dbReference>
<evidence type="ECO:0000313" key="10">
    <source>
        <dbReference type="EMBL" id="AJS19103.1"/>
    </source>
</evidence>
<dbReference type="FunFam" id="1.20.90.10:FF:000001">
    <property type="entry name" value="Basic phospholipase A2 homolog"/>
    <property type="match status" value="1"/>
</dbReference>
<dbReference type="InterPro" id="IPR016090">
    <property type="entry name" value="PLA2-like_dom"/>
</dbReference>
<feature type="binding site" evidence="5">
    <location>
        <position position="45"/>
    </location>
    <ligand>
        <name>Ca(2+)</name>
        <dbReference type="ChEBI" id="CHEBI:29108"/>
    </ligand>
</feature>
<evidence type="ECO:0000256" key="4">
    <source>
        <dbReference type="PIRSR" id="PIRSR601211-1"/>
    </source>
</evidence>
<keyword evidence="8" id="KW-0732">Signal</keyword>
<feature type="disulfide bond" evidence="6">
    <location>
        <begin position="44"/>
        <end position="60"/>
    </location>
</feature>
<dbReference type="AlphaFoldDB" id="A0A0D3S0Q5"/>
<comment type="subcellular location">
    <subcellularLocation>
        <location evidence="1 8">Secreted</location>
    </subcellularLocation>
</comment>
<keyword evidence="2 8" id="KW-0964">Secreted</keyword>
<feature type="binding site" evidence="5">
    <location>
        <position position="47"/>
    </location>
    <ligand>
        <name>Ca(2+)</name>
        <dbReference type="ChEBI" id="CHEBI:29108"/>
    </ligand>
</feature>
<dbReference type="GO" id="GO:0005509">
    <property type="term" value="F:calcium ion binding"/>
    <property type="evidence" value="ECO:0007669"/>
    <property type="project" value="InterPro"/>
</dbReference>
<comment type="similarity">
    <text evidence="7">Belongs to the phospholipase A2 family.</text>
</comment>
<dbReference type="PANTHER" id="PTHR11716:SF9">
    <property type="entry name" value="PHOSPHOLIPASE A2, MEMBRANE ASSOCIATED"/>
    <property type="match status" value="1"/>
</dbReference>
<feature type="disulfide bond" evidence="6">
    <location>
        <begin position="65"/>
        <end position="139"/>
    </location>
</feature>
<dbReference type="PROSITE" id="PS00119">
    <property type="entry name" value="PA2_ASP"/>
    <property type="match status" value="1"/>
</dbReference>
<dbReference type="GO" id="GO:0005576">
    <property type="term" value="C:extracellular region"/>
    <property type="evidence" value="ECO:0007669"/>
    <property type="project" value="UniProtKB-SubCell"/>
</dbReference>
<evidence type="ECO:0000256" key="6">
    <source>
        <dbReference type="PIRSR" id="PIRSR601211-3"/>
    </source>
</evidence>
<dbReference type="EMBL" id="KP119683">
    <property type="protein sequence ID" value="AJS19103.1"/>
    <property type="molecule type" value="mRNA"/>
</dbReference>
<keyword evidence="3 6" id="KW-1015">Disulfide bond</keyword>
<dbReference type="GO" id="GO:0005543">
    <property type="term" value="F:phospholipid binding"/>
    <property type="evidence" value="ECO:0007669"/>
    <property type="project" value="TreeGrafter"/>
</dbReference>
<keyword evidence="5" id="KW-0106">Calcium</keyword>
<feature type="disulfide bond" evidence="6">
    <location>
        <begin position="92"/>
        <end position="103"/>
    </location>
</feature>
<sequence>MRTLWIVAVWLMGVEGNLFQFGSMIKKKTGKNAIMNYSAYGCYCGWGGQGKPQDATDRCCFVHDCCYGEVVNGCKPKTSIYTYSYQGEDIVCGDKDPCKKKVCECDWFSATCFGENVNTYNDNYRWYPSKNCKEESEQC</sequence>
<accession>A0A0D3S0Q5</accession>
<dbReference type="Pfam" id="PF00068">
    <property type="entry name" value="Phospholip_A2_1"/>
    <property type="match status" value="1"/>
</dbReference>
<dbReference type="PROSITE" id="PS00118">
    <property type="entry name" value="PA2_HIS"/>
    <property type="match status" value="1"/>
</dbReference>
<dbReference type="GO" id="GO:0047498">
    <property type="term" value="F:calcium-dependent phospholipase A2 activity"/>
    <property type="evidence" value="ECO:0007669"/>
    <property type="project" value="TreeGrafter"/>
</dbReference>
<feature type="chain" id="PRO_5001403280" evidence="8">
    <location>
        <begin position="17"/>
        <end position="139"/>
    </location>
</feature>
<dbReference type="Gene3D" id="1.20.90.10">
    <property type="entry name" value="Phospholipase A2 domain"/>
    <property type="match status" value="1"/>
</dbReference>
<feature type="domain" description="Phospholipase A2-like central" evidence="9">
    <location>
        <begin position="17"/>
        <end position="133"/>
    </location>
</feature>
<evidence type="ECO:0000256" key="1">
    <source>
        <dbReference type="ARBA" id="ARBA00004613"/>
    </source>
</evidence>
<dbReference type="GO" id="GO:0042130">
    <property type="term" value="P:negative regulation of T cell proliferation"/>
    <property type="evidence" value="ECO:0007669"/>
    <property type="project" value="TreeGrafter"/>
</dbReference>
<feature type="signal peptide" evidence="8">
    <location>
        <begin position="1"/>
        <end position="16"/>
    </location>
</feature>
<proteinExistence type="evidence at transcript level"/>
<evidence type="ECO:0000259" key="9">
    <source>
        <dbReference type="SMART" id="SM00085"/>
    </source>
</evidence>
<dbReference type="InterPro" id="IPR033112">
    <property type="entry name" value="PLA2_Asp_AS"/>
</dbReference>
<dbReference type="InterPro" id="IPR033113">
    <property type="entry name" value="PLA2_histidine"/>
</dbReference>
<evidence type="ECO:0000256" key="2">
    <source>
        <dbReference type="ARBA" id="ARBA00022525"/>
    </source>
</evidence>
<dbReference type="GO" id="GO:0016042">
    <property type="term" value="P:lipid catabolic process"/>
    <property type="evidence" value="ECO:0007669"/>
    <property type="project" value="InterPro"/>
</dbReference>
<dbReference type="CDD" id="cd00125">
    <property type="entry name" value="PLA2c"/>
    <property type="match status" value="1"/>
</dbReference>
<dbReference type="GO" id="GO:0006644">
    <property type="term" value="P:phospholipid metabolic process"/>
    <property type="evidence" value="ECO:0007669"/>
    <property type="project" value="InterPro"/>
</dbReference>
<dbReference type="SMART" id="SM00085">
    <property type="entry name" value="PA2c"/>
    <property type="match status" value="1"/>
</dbReference>
<feature type="disulfide bond" evidence="6">
    <location>
        <begin position="66"/>
        <end position="105"/>
    </location>
</feature>
<evidence type="ECO:0000256" key="7">
    <source>
        <dbReference type="RuleBase" id="RU003654"/>
    </source>
</evidence>
<feature type="disulfide bond" evidence="6">
    <location>
        <begin position="59"/>
        <end position="112"/>
    </location>
</feature>
<evidence type="ECO:0000256" key="8">
    <source>
        <dbReference type="RuleBase" id="RU361236"/>
    </source>
</evidence>
<keyword evidence="5" id="KW-0479">Metal-binding</keyword>
<dbReference type="SUPFAM" id="SSF48619">
    <property type="entry name" value="Phospholipase A2, PLA2"/>
    <property type="match status" value="1"/>
</dbReference>
<name>A0A0D3S0Q5_ATHNI</name>
<evidence type="ECO:0000256" key="5">
    <source>
        <dbReference type="PIRSR" id="PIRSR601211-2"/>
    </source>
</evidence>
<dbReference type="GO" id="GO:0050482">
    <property type="term" value="P:arachidonate secretion"/>
    <property type="evidence" value="ECO:0007669"/>
    <property type="project" value="InterPro"/>
</dbReference>